<feature type="compositionally biased region" description="Polar residues" evidence="1">
    <location>
        <begin position="120"/>
        <end position="130"/>
    </location>
</feature>
<keyword evidence="3" id="KW-1185">Reference proteome</keyword>
<feature type="region of interest" description="Disordered" evidence="1">
    <location>
        <begin position="52"/>
        <end position="144"/>
    </location>
</feature>
<accession>A0AAV3YJM3</accession>
<proteinExistence type="predicted"/>
<dbReference type="AlphaFoldDB" id="A0AAV3YJM3"/>
<protein>
    <submittedName>
        <fullName evidence="2">Uncharacterized protein</fullName>
    </submittedName>
</protein>
<reference evidence="2 3" key="1">
    <citation type="journal article" date="2021" name="Elife">
        <title>Chloroplast acquisition without the gene transfer in kleptoplastic sea slugs, Plakobranchus ocellatus.</title>
        <authorList>
            <person name="Maeda T."/>
            <person name="Takahashi S."/>
            <person name="Yoshida T."/>
            <person name="Shimamura S."/>
            <person name="Takaki Y."/>
            <person name="Nagai Y."/>
            <person name="Toyoda A."/>
            <person name="Suzuki Y."/>
            <person name="Arimoto A."/>
            <person name="Ishii H."/>
            <person name="Satoh N."/>
            <person name="Nishiyama T."/>
            <person name="Hasebe M."/>
            <person name="Maruyama T."/>
            <person name="Minagawa J."/>
            <person name="Obokata J."/>
            <person name="Shigenobu S."/>
        </authorList>
    </citation>
    <scope>NUCLEOTIDE SEQUENCE [LARGE SCALE GENOMIC DNA]</scope>
</reference>
<comment type="caution">
    <text evidence="2">The sequence shown here is derived from an EMBL/GenBank/DDBJ whole genome shotgun (WGS) entry which is preliminary data.</text>
</comment>
<evidence type="ECO:0000313" key="3">
    <source>
        <dbReference type="Proteomes" id="UP000735302"/>
    </source>
</evidence>
<dbReference type="EMBL" id="BLXT01001203">
    <property type="protein sequence ID" value="GFN83445.1"/>
    <property type="molecule type" value="Genomic_DNA"/>
</dbReference>
<dbReference type="Proteomes" id="UP000735302">
    <property type="component" value="Unassembled WGS sequence"/>
</dbReference>
<sequence length="144" mass="17087">MRDIAQPSRNYKTLLNHHEMTRYYPTSRNPRHYSTITKSRNDKILPNITKSQTLLNHHETTRHYPTNRDIPDITQPSRNDDTLAKQDEIPDITQPSRNDLTQPSLNPRHHPTIKKWPEITQPSRNDQTLPNHHEMTRHYSTIKT</sequence>
<feature type="compositionally biased region" description="Basic and acidic residues" evidence="1">
    <location>
        <begin position="78"/>
        <end position="88"/>
    </location>
</feature>
<name>A0AAV3YJM3_9GAST</name>
<gene>
    <name evidence="2" type="ORF">PoB_000995100</name>
</gene>
<evidence type="ECO:0000313" key="2">
    <source>
        <dbReference type="EMBL" id="GFN83445.1"/>
    </source>
</evidence>
<evidence type="ECO:0000256" key="1">
    <source>
        <dbReference type="SAM" id="MobiDB-lite"/>
    </source>
</evidence>
<organism evidence="2 3">
    <name type="scientific">Plakobranchus ocellatus</name>
    <dbReference type="NCBI Taxonomy" id="259542"/>
    <lineage>
        <taxon>Eukaryota</taxon>
        <taxon>Metazoa</taxon>
        <taxon>Spiralia</taxon>
        <taxon>Lophotrochozoa</taxon>
        <taxon>Mollusca</taxon>
        <taxon>Gastropoda</taxon>
        <taxon>Heterobranchia</taxon>
        <taxon>Euthyneura</taxon>
        <taxon>Panpulmonata</taxon>
        <taxon>Sacoglossa</taxon>
        <taxon>Placobranchoidea</taxon>
        <taxon>Plakobranchidae</taxon>
        <taxon>Plakobranchus</taxon>
    </lineage>
</organism>
<feature type="compositionally biased region" description="Polar residues" evidence="1">
    <location>
        <begin position="93"/>
        <end position="105"/>
    </location>
</feature>